<comment type="caution">
    <text evidence="1">The sequence shown here is derived from an EMBL/GenBank/DDBJ whole genome shotgun (WGS) entry which is preliminary data.</text>
</comment>
<organism evidence="1 2">
    <name type="scientific">Nakaseomyces bracarensis</name>
    <dbReference type="NCBI Taxonomy" id="273131"/>
    <lineage>
        <taxon>Eukaryota</taxon>
        <taxon>Fungi</taxon>
        <taxon>Dikarya</taxon>
        <taxon>Ascomycota</taxon>
        <taxon>Saccharomycotina</taxon>
        <taxon>Saccharomycetes</taxon>
        <taxon>Saccharomycetales</taxon>
        <taxon>Saccharomycetaceae</taxon>
        <taxon>Nakaseomyces</taxon>
    </lineage>
</organism>
<evidence type="ECO:0000313" key="1">
    <source>
        <dbReference type="EMBL" id="KAL3230752.1"/>
    </source>
</evidence>
<dbReference type="Proteomes" id="UP001623330">
    <property type="component" value="Unassembled WGS sequence"/>
</dbReference>
<protein>
    <submittedName>
        <fullName evidence="1">Uncharacterized protein</fullName>
    </submittedName>
</protein>
<gene>
    <name evidence="1" type="ORF">RNJ44_01201</name>
</gene>
<proteinExistence type="predicted"/>
<reference evidence="1 2" key="1">
    <citation type="submission" date="2024-05" db="EMBL/GenBank/DDBJ databases">
        <title>Long read based assembly of the Candida bracarensis genome reveals expanded adhesin content.</title>
        <authorList>
            <person name="Marcet-Houben M."/>
            <person name="Ksiezopolska E."/>
            <person name="Gabaldon T."/>
        </authorList>
    </citation>
    <scope>NUCLEOTIDE SEQUENCE [LARGE SCALE GENOMIC DNA]</scope>
    <source>
        <strain evidence="1 2">CBM6</strain>
    </source>
</reference>
<accession>A0ABR4NRA9</accession>
<keyword evidence="2" id="KW-1185">Reference proteome</keyword>
<name>A0ABR4NRA9_9SACH</name>
<evidence type="ECO:0000313" key="2">
    <source>
        <dbReference type="Proteomes" id="UP001623330"/>
    </source>
</evidence>
<dbReference type="EMBL" id="JBEVYD010000009">
    <property type="protein sequence ID" value="KAL3230752.1"/>
    <property type="molecule type" value="Genomic_DNA"/>
</dbReference>
<sequence length="226" mass="26446">MLYDIIPRDLDEKLHGLKKLNDQILNEELRTEHENNNPEEGEEDVPVDVQSIRTESVATTTSSALLLNYEITHYFLPFLNNLIKSFYSFYEEISEVEQLDFRLTQLRKSLITKGPGCNYNIRSSKQLFDIHYKDTESSPFKNNSVNSLELCKFCEILDSILFLQTKLLNSYNNKHNTLKIDYNLDLLYSIFLNPRNFGLKESEHVKTLKLEIFNALTVLFNSEYNV</sequence>